<dbReference type="GO" id="GO:0047355">
    <property type="term" value="F:CDP-glycerol glycerophosphotransferase activity"/>
    <property type="evidence" value="ECO:0007669"/>
    <property type="project" value="UniProtKB-EC"/>
</dbReference>
<organism evidence="3 4">
    <name type="scientific">Phytomonospora endophytica</name>
    <dbReference type="NCBI Taxonomy" id="714109"/>
    <lineage>
        <taxon>Bacteria</taxon>
        <taxon>Bacillati</taxon>
        <taxon>Actinomycetota</taxon>
        <taxon>Actinomycetes</taxon>
        <taxon>Micromonosporales</taxon>
        <taxon>Micromonosporaceae</taxon>
        <taxon>Phytomonospora</taxon>
    </lineage>
</organism>
<keyword evidence="4" id="KW-1185">Reference proteome</keyword>
<dbReference type="Pfam" id="PF00535">
    <property type="entry name" value="Glycos_transf_2"/>
    <property type="match status" value="1"/>
</dbReference>
<dbReference type="AlphaFoldDB" id="A0A841FX00"/>
<name>A0A841FX00_9ACTN</name>
<evidence type="ECO:0000259" key="2">
    <source>
        <dbReference type="Pfam" id="PF22181"/>
    </source>
</evidence>
<protein>
    <submittedName>
        <fullName evidence="3">CDP-glycerol glycerophosphotransferase</fullName>
        <ecNumber evidence="3">2.7.8.12</ecNumber>
    </submittedName>
</protein>
<reference evidence="3 4" key="1">
    <citation type="submission" date="2020-08" db="EMBL/GenBank/DDBJ databases">
        <title>Genomic Encyclopedia of Type Strains, Phase IV (KMG-IV): sequencing the most valuable type-strain genomes for metagenomic binning, comparative biology and taxonomic classification.</title>
        <authorList>
            <person name="Goeker M."/>
        </authorList>
    </citation>
    <scope>NUCLEOTIDE SEQUENCE [LARGE SCALE GENOMIC DNA]</scope>
    <source>
        <strain evidence="3 4">YIM 65646</strain>
    </source>
</reference>
<feature type="domain" description="Glycosyltransferase 2-like" evidence="1">
    <location>
        <begin position="7"/>
        <end position="170"/>
    </location>
</feature>
<keyword evidence="3" id="KW-0808">Transferase</keyword>
<evidence type="ECO:0000313" key="3">
    <source>
        <dbReference type="EMBL" id="MBB6038062.1"/>
    </source>
</evidence>
<dbReference type="InterPro" id="IPR001173">
    <property type="entry name" value="Glyco_trans_2-like"/>
</dbReference>
<proteinExistence type="predicted"/>
<sequence>MPDPTVSVVIPVYNVRPWLGECLDSVRRQTIGTARLEVIAVDDGSTDGSWEELSRLAAEFPELTAERLPANSGGPGGPRNRGLELASGTYVFFLDGDDYLGDEALERLVAMAERASADVVLGRMATPPGHRDRAPKSMFGRSMEKADLYTSKVFNSLGPWKLFRRSLIEDNGIRFPEGVPRREDGPFTSLCYLKAATISIVADYDCYYLRQRADGSNATNQPPDYPALLDIAADLFGIVTDNVPRGEKRDRLLQRHVRTAVLTLFGGYWLATLSDTEKRGTFGKAHALLEEHLTDGILAALDPRRRLLSHLIAVGDFDGFIAALGEIVADTEASPVVEDGRAYLPLTFFRDATRTVPDQIYDVTDRLRVDHELGGLARTDEGLRVTGTAVIPDLPNHPQTVELVLRERAGESTVTIPATTTESGAFEGVLDPSKHAMPDGLWDVSVAVAVDGLRREQRLGTRRADGLAAATESHELPGRDGSVVATVFHTKYGNLGLDLGEHVHSTMPVPLLKSMRSTTTRLRLTVDYPAPPDDRLVDAVITLARGPVRHRLSTTTTTAAGNLRLTAGLALPGVRLRPGSWDVRVDLQIGDLHRDVLVVNKKGRSVRVRLLPRLTALARRLRRR</sequence>
<dbReference type="InterPro" id="IPR029044">
    <property type="entry name" value="Nucleotide-diphossugar_trans"/>
</dbReference>
<evidence type="ECO:0000259" key="1">
    <source>
        <dbReference type="Pfam" id="PF00535"/>
    </source>
</evidence>
<dbReference type="EC" id="2.7.8.12" evidence="3"/>
<comment type="caution">
    <text evidence="3">The sequence shown here is derived from an EMBL/GenBank/DDBJ whole genome shotgun (WGS) entry which is preliminary data.</text>
</comment>
<dbReference type="SUPFAM" id="SSF53448">
    <property type="entry name" value="Nucleotide-diphospho-sugar transferases"/>
    <property type="match status" value="1"/>
</dbReference>
<gene>
    <name evidence="3" type="ORF">HNR73_005942</name>
</gene>
<dbReference type="RefSeq" id="WP_184790871.1">
    <property type="nucleotide sequence ID" value="NZ_BONT01000048.1"/>
</dbReference>
<accession>A0A841FX00</accession>
<dbReference type="GO" id="GO:0016758">
    <property type="term" value="F:hexosyltransferase activity"/>
    <property type="evidence" value="ECO:0007669"/>
    <property type="project" value="UniProtKB-ARBA"/>
</dbReference>
<dbReference type="CDD" id="cd00761">
    <property type="entry name" value="Glyco_tranf_GTA_type"/>
    <property type="match status" value="1"/>
</dbReference>
<dbReference type="Pfam" id="PF22181">
    <property type="entry name" value="TarS_linker"/>
    <property type="match status" value="1"/>
</dbReference>
<dbReference type="InterPro" id="IPR054028">
    <property type="entry name" value="TarS/TarP_linker"/>
</dbReference>
<dbReference type="Gene3D" id="3.90.550.10">
    <property type="entry name" value="Spore Coat Polysaccharide Biosynthesis Protein SpsA, Chain A"/>
    <property type="match status" value="1"/>
</dbReference>
<evidence type="ECO:0000313" key="4">
    <source>
        <dbReference type="Proteomes" id="UP000548476"/>
    </source>
</evidence>
<dbReference type="Proteomes" id="UP000548476">
    <property type="component" value="Unassembled WGS sequence"/>
</dbReference>
<dbReference type="PANTHER" id="PTHR22916">
    <property type="entry name" value="GLYCOSYLTRANSFERASE"/>
    <property type="match status" value="1"/>
</dbReference>
<feature type="domain" description="TarS/TarP linker" evidence="2">
    <location>
        <begin position="234"/>
        <end position="322"/>
    </location>
</feature>
<dbReference type="PANTHER" id="PTHR22916:SF3">
    <property type="entry name" value="UDP-GLCNAC:BETAGAL BETA-1,3-N-ACETYLGLUCOSAMINYLTRANSFERASE-LIKE PROTEIN 1"/>
    <property type="match status" value="1"/>
</dbReference>
<dbReference type="EMBL" id="JACHGT010000015">
    <property type="protein sequence ID" value="MBB6038062.1"/>
    <property type="molecule type" value="Genomic_DNA"/>
</dbReference>